<evidence type="ECO:0008006" key="3">
    <source>
        <dbReference type="Google" id="ProtNLM"/>
    </source>
</evidence>
<protein>
    <recommendedName>
        <fullName evidence="3">Phage portal protein</fullName>
    </recommendedName>
</protein>
<organism evidence="1 2">
    <name type="scientific">Allocoprobacillus halotolerans</name>
    <dbReference type="NCBI Taxonomy" id="2944914"/>
    <lineage>
        <taxon>Bacteria</taxon>
        <taxon>Bacillati</taxon>
        <taxon>Bacillota</taxon>
        <taxon>Erysipelotrichia</taxon>
        <taxon>Erysipelotrichales</taxon>
        <taxon>Erysipelotrichaceae</taxon>
        <taxon>Allocoprobacillus</taxon>
    </lineage>
</organism>
<dbReference type="EMBL" id="CP101620">
    <property type="protein sequence ID" value="UTY39394.1"/>
    <property type="molecule type" value="Genomic_DNA"/>
</dbReference>
<name>A0ABY5I1Z7_9FIRM</name>
<evidence type="ECO:0000313" key="1">
    <source>
        <dbReference type="EMBL" id="UTY39394.1"/>
    </source>
</evidence>
<accession>A0ABY5I1Z7</accession>
<reference evidence="1" key="1">
    <citation type="submission" date="2022-07" db="EMBL/GenBank/DDBJ databases">
        <title>Faecal culturing of patients with breast cancer.</title>
        <authorList>
            <person name="Teng N.M.Y."/>
            <person name="Kiu R."/>
            <person name="Evans R."/>
            <person name="Baker D.J."/>
            <person name="Zenner C."/>
            <person name="Robinson S.D."/>
            <person name="Hall L.J."/>
        </authorList>
    </citation>
    <scope>NUCLEOTIDE SEQUENCE</scope>
    <source>
        <strain evidence="1">LH1062</strain>
    </source>
</reference>
<keyword evidence="2" id="KW-1185">Reference proteome</keyword>
<evidence type="ECO:0000313" key="2">
    <source>
        <dbReference type="Proteomes" id="UP001060112"/>
    </source>
</evidence>
<dbReference type="RefSeq" id="WP_290140460.1">
    <property type="nucleotide sequence ID" value="NZ_CP101620.1"/>
</dbReference>
<gene>
    <name evidence="1" type="ORF">NMU03_00740</name>
</gene>
<dbReference type="Proteomes" id="UP001060112">
    <property type="component" value="Chromosome"/>
</dbReference>
<sequence>MIASDVRDFLEKLGYDVQTSLNHREHMQLWREWYRGKVDSFHEYVIYNGIKEVKRTKKSLGMAKKSCEDWADLLLNEKVKITVDDAYQDILEGCLSENDFQAQSNALIELSFALGTGAFVEYASASTQSGCQIDYINGNMIFPLRIRNGRIIDVAFASQIGDSKYYVNIHEKVGNQYRVENIIFDAEKGGNYSIDKIPDDVQRIIYSPVPLFQIIKPNMVNNSDIDEPMGMAVFANALDEMMDCDEKFDSYFNEFQLGKKRLFLDPSVINVTPVTNGKNKSVRPAFDPNDTTFYAYGGGSDMKEKIKETEFNLRVDEHSQALQDALNLFSDKVGFGSDHYVFKEGKVYTNTANIISSNSKMFRRLRKHELILKKALEDMVRAVLYVSNGIVYSNDIQVDFDDSIIEDKDTERKQDQADMANGTLRKDEYRAKWRNETLEQAQENLPVEADALP</sequence>
<proteinExistence type="predicted"/>